<evidence type="ECO:0000313" key="2">
    <source>
        <dbReference type="Proteomes" id="UP000012138"/>
    </source>
</evidence>
<name>M6Y5M8_9LEPT</name>
<dbReference type="EMBL" id="AKXB02000155">
    <property type="protein sequence ID" value="EMO87286.1"/>
    <property type="molecule type" value="Genomic_DNA"/>
</dbReference>
<accession>M6Y5M8</accession>
<organism evidence="1 2">
    <name type="scientific">Leptospira noguchii str. 2001034031</name>
    <dbReference type="NCBI Taxonomy" id="1193053"/>
    <lineage>
        <taxon>Bacteria</taxon>
        <taxon>Pseudomonadati</taxon>
        <taxon>Spirochaetota</taxon>
        <taxon>Spirochaetia</taxon>
        <taxon>Leptospirales</taxon>
        <taxon>Leptospiraceae</taxon>
        <taxon>Leptospira</taxon>
    </lineage>
</organism>
<protein>
    <submittedName>
        <fullName evidence="1">Uncharacterized protein</fullName>
    </submittedName>
</protein>
<proteinExistence type="predicted"/>
<dbReference type="AlphaFoldDB" id="M6Y5M8"/>
<evidence type="ECO:0000313" key="1">
    <source>
        <dbReference type="EMBL" id="EMO87286.1"/>
    </source>
</evidence>
<comment type="caution">
    <text evidence="1">The sequence shown here is derived from an EMBL/GenBank/DDBJ whole genome shotgun (WGS) entry which is preliminary data.</text>
</comment>
<sequence>MRKRLSPETSAKRSFKLKRLVRQIVFYNKLNSGKDFVPSIYFEAESADRQTRILPIFLTQNLHD</sequence>
<gene>
    <name evidence="1" type="ORF">LEP1GSC024_0678</name>
</gene>
<reference evidence="1 2" key="1">
    <citation type="submission" date="2013-01" db="EMBL/GenBank/DDBJ databases">
        <authorList>
            <person name="Harkins D.M."/>
            <person name="Durkin A.S."/>
            <person name="Brinkac L.M."/>
            <person name="Haft D.H."/>
            <person name="Selengut J.D."/>
            <person name="Sanka R."/>
            <person name="DePew J."/>
            <person name="Purushe J."/>
            <person name="Whelen A.C."/>
            <person name="Vinetz J.M."/>
            <person name="Sutton G.G."/>
            <person name="Nierman W.C."/>
            <person name="Fouts D.E."/>
        </authorList>
    </citation>
    <scope>NUCLEOTIDE SEQUENCE [LARGE SCALE GENOMIC DNA]</scope>
    <source>
        <strain evidence="1 2">2001034031</strain>
    </source>
</reference>
<dbReference type="Proteomes" id="UP000012138">
    <property type="component" value="Unassembled WGS sequence"/>
</dbReference>